<keyword evidence="1" id="KW-0472">Membrane</keyword>
<reference evidence="2" key="1">
    <citation type="journal article" date="2018" name="DNA Res.">
        <title>Multiple hybrid de novo genome assembly of finger millet, an orphan allotetraploid crop.</title>
        <authorList>
            <person name="Hatakeyama M."/>
            <person name="Aluri S."/>
            <person name="Balachadran M.T."/>
            <person name="Sivarajan S.R."/>
            <person name="Patrignani A."/>
            <person name="Gruter S."/>
            <person name="Poveda L."/>
            <person name="Shimizu-Inatsugi R."/>
            <person name="Baeten J."/>
            <person name="Francoijs K.J."/>
            <person name="Nataraja K.N."/>
            <person name="Reddy Y.A.N."/>
            <person name="Phadnis S."/>
            <person name="Ravikumar R.L."/>
            <person name="Schlapbach R."/>
            <person name="Sreeman S.M."/>
            <person name="Shimizu K.K."/>
        </authorList>
    </citation>
    <scope>NUCLEOTIDE SEQUENCE</scope>
</reference>
<evidence type="ECO:0000313" key="3">
    <source>
        <dbReference type="Proteomes" id="UP001054889"/>
    </source>
</evidence>
<evidence type="ECO:0000313" key="2">
    <source>
        <dbReference type="EMBL" id="GJN12302.1"/>
    </source>
</evidence>
<protein>
    <submittedName>
        <fullName evidence="2">Uncharacterized protein</fullName>
    </submittedName>
</protein>
<dbReference type="PANTHER" id="PTHR33625">
    <property type="entry name" value="OS08G0179900 PROTEIN"/>
    <property type="match status" value="1"/>
</dbReference>
<dbReference type="EMBL" id="BQKI01000023">
    <property type="protein sequence ID" value="GJN12302.1"/>
    <property type="molecule type" value="Genomic_DNA"/>
</dbReference>
<sequence>MGGGVMRTAAKVGIAGGAAAAAAAKGGRFRHGAPAFATAPAAAEAAPLVSAATGEAPSAAYAGGQWSSWEVDDWEFTDWRDDAAAVAVVEETVTVKPRLVFAPPSREEAEEATTELRDAIERGYFNEAPVEVVKAQDKELNKLAADAIIPAMPGHVVQAFTLLKSSPEAQSVVASLASDRNVWDAVMKNDKVMEFYRTHQPSLVQTFPEETATVESPEKFGDTSLEEQSTGSPFMDFVDNATKTVRELVDNITHFFQDMFRNTEEGQAGGDPSAEKGPSITEMAVGGSFMALTIAVILVVLFKRA</sequence>
<evidence type="ECO:0000256" key="1">
    <source>
        <dbReference type="SAM" id="Phobius"/>
    </source>
</evidence>
<reference evidence="2" key="2">
    <citation type="submission" date="2021-12" db="EMBL/GenBank/DDBJ databases">
        <title>Resequencing data analysis of finger millet.</title>
        <authorList>
            <person name="Hatakeyama M."/>
            <person name="Aluri S."/>
            <person name="Balachadran M.T."/>
            <person name="Sivarajan S.R."/>
            <person name="Poveda L."/>
            <person name="Shimizu-Inatsugi R."/>
            <person name="Schlapbach R."/>
            <person name="Sreeman S.M."/>
            <person name="Shimizu K.K."/>
        </authorList>
    </citation>
    <scope>NUCLEOTIDE SEQUENCE</scope>
</reference>
<proteinExistence type="predicted"/>
<keyword evidence="1" id="KW-0812">Transmembrane</keyword>
<dbReference type="PANTHER" id="PTHR33625:SF4">
    <property type="entry name" value="OS08G0179900 PROTEIN"/>
    <property type="match status" value="1"/>
</dbReference>
<dbReference type="AlphaFoldDB" id="A0AAV5DP62"/>
<keyword evidence="1" id="KW-1133">Transmembrane helix</keyword>
<feature type="transmembrane region" description="Helical" evidence="1">
    <location>
        <begin position="283"/>
        <end position="302"/>
    </location>
</feature>
<keyword evidence="3" id="KW-1185">Reference proteome</keyword>
<organism evidence="2 3">
    <name type="scientific">Eleusine coracana subsp. coracana</name>
    <dbReference type="NCBI Taxonomy" id="191504"/>
    <lineage>
        <taxon>Eukaryota</taxon>
        <taxon>Viridiplantae</taxon>
        <taxon>Streptophyta</taxon>
        <taxon>Embryophyta</taxon>
        <taxon>Tracheophyta</taxon>
        <taxon>Spermatophyta</taxon>
        <taxon>Magnoliopsida</taxon>
        <taxon>Liliopsida</taxon>
        <taxon>Poales</taxon>
        <taxon>Poaceae</taxon>
        <taxon>PACMAD clade</taxon>
        <taxon>Chloridoideae</taxon>
        <taxon>Cynodonteae</taxon>
        <taxon>Eleusininae</taxon>
        <taxon>Eleusine</taxon>
    </lineage>
</organism>
<gene>
    <name evidence="2" type="primary">ga30569</name>
    <name evidence="2" type="ORF">PR202_ga30569</name>
</gene>
<name>A0AAV5DP62_ELECO</name>
<comment type="caution">
    <text evidence="2">The sequence shown here is derived from an EMBL/GenBank/DDBJ whole genome shotgun (WGS) entry which is preliminary data.</text>
</comment>
<accession>A0AAV5DP62</accession>
<dbReference type="Proteomes" id="UP001054889">
    <property type="component" value="Unassembled WGS sequence"/>
</dbReference>